<feature type="transmembrane region" description="Helical" evidence="1">
    <location>
        <begin position="123"/>
        <end position="140"/>
    </location>
</feature>
<sequence>MRSALIEIPVYLVILIIIYWIEAIGIEPAEPVALVIVYAHWFFLGFGLMAVGLPPAYVIKKLYDKLTSKLPEKILFWIKESRKRYPDWHEYTDWGFWLGFLPFAFGGIVIFVIPYIAGINIPFEHIFYGLPIAGAFYLPLSTTDFMERKVGIIK</sequence>
<keyword evidence="3" id="KW-1185">Reference proteome</keyword>
<dbReference type="AlphaFoldDB" id="A0A3R9R0Y5"/>
<dbReference type="RefSeq" id="WP_125672693.1">
    <property type="nucleotide sequence ID" value="NZ_RCOS01000163.1"/>
</dbReference>
<feature type="transmembrane region" description="Helical" evidence="1">
    <location>
        <begin position="9"/>
        <end position="26"/>
    </location>
</feature>
<dbReference type="Proteomes" id="UP000277582">
    <property type="component" value="Unassembled WGS sequence"/>
</dbReference>
<accession>A0A3R9R0Y5</accession>
<gene>
    <name evidence="2" type="ORF">D6D85_14685</name>
</gene>
<evidence type="ECO:0000313" key="3">
    <source>
        <dbReference type="Proteomes" id="UP000277582"/>
    </source>
</evidence>
<protein>
    <submittedName>
        <fullName evidence="2">Uncharacterized protein</fullName>
    </submittedName>
</protein>
<feature type="transmembrane region" description="Helical" evidence="1">
    <location>
        <begin position="38"/>
        <end position="59"/>
    </location>
</feature>
<evidence type="ECO:0000256" key="1">
    <source>
        <dbReference type="SAM" id="Phobius"/>
    </source>
</evidence>
<keyword evidence="1" id="KW-0812">Transmembrane</keyword>
<keyword evidence="1" id="KW-1133">Transmembrane helix</keyword>
<name>A0A3R9R0Y5_9CREN</name>
<evidence type="ECO:0000313" key="2">
    <source>
        <dbReference type="EMBL" id="RSN72242.1"/>
    </source>
</evidence>
<keyword evidence="1" id="KW-0472">Membrane</keyword>
<organism evidence="2 3">
    <name type="scientific">Candidatus Methanodesulfokora washburnensis</name>
    <dbReference type="NCBI Taxonomy" id="2478471"/>
    <lineage>
        <taxon>Archaea</taxon>
        <taxon>Thermoproteota</taxon>
        <taxon>Candidatus Korarchaeia</taxon>
        <taxon>Candidatus Korarchaeia incertae sedis</taxon>
        <taxon>Candidatus Methanodesulfokora</taxon>
    </lineage>
</organism>
<feature type="transmembrane region" description="Helical" evidence="1">
    <location>
        <begin position="94"/>
        <end position="117"/>
    </location>
</feature>
<dbReference type="EMBL" id="RCOS01000163">
    <property type="protein sequence ID" value="RSN72242.1"/>
    <property type="molecule type" value="Genomic_DNA"/>
</dbReference>
<proteinExistence type="predicted"/>
<comment type="caution">
    <text evidence="2">The sequence shown here is derived from an EMBL/GenBank/DDBJ whole genome shotgun (WGS) entry which is preliminary data.</text>
</comment>
<reference evidence="2 3" key="1">
    <citation type="submission" date="2018-10" db="EMBL/GenBank/DDBJ databases">
        <title>Co-occurring genomic capacity for anaerobic methane metabolism and dissimilatory sulfite reduction discovered in the Korarchaeota.</title>
        <authorList>
            <person name="Mckay L.J."/>
            <person name="Dlakic M."/>
            <person name="Fields M.W."/>
            <person name="Delmont T.O."/>
            <person name="Eren A.M."/>
            <person name="Jay Z.J."/>
            <person name="Klingelsmith K.B."/>
            <person name="Rusch D.B."/>
            <person name="Inskeep W.P."/>
        </authorList>
    </citation>
    <scope>NUCLEOTIDE SEQUENCE [LARGE SCALE GENOMIC DNA]</scope>
    <source>
        <strain evidence="2 3">MDKW</strain>
    </source>
</reference>